<dbReference type="PROSITE" id="PS50109">
    <property type="entry name" value="HIS_KIN"/>
    <property type="match status" value="1"/>
</dbReference>
<name>A0A367RGH3_9NOSO</name>
<dbReference type="AlphaFoldDB" id="A0A367RGH3"/>
<proteinExistence type="predicted"/>
<dbReference type="PROSITE" id="PS50112">
    <property type="entry name" value="PAS"/>
    <property type="match status" value="2"/>
</dbReference>
<dbReference type="InterPro" id="IPR005467">
    <property type="entry name" value="His_kinase_dom"/>
</dbReference>
<dbReference type="Pfam" id="PF00512">
    <property type="entry name" value="HisKA"/>
    <property type="match status" value="1"/>
</dbReference>
<dbReference type="SMART" id="SM00065">
    <property type="entry name" value="GAF"/>
    <property type="match status" value="2"/>
</dbReference>
<dbReference type="InterPro" id="IPR004358">
    <property type="entry name" value="Sig_transdc_His_kin-like_C"/>
</dbReference>
<dbReference type="PANTHER" id="PTHR42878:SF15">
    <property type="entry name" value="BACTERIOPHYTOCHROME"/>
    <property type="match status" value="1"/>
</dbReference>
<dbReference type="SMART" id="SM00091">
    <property type="entry name" value="PAS"/>
    <property type="match status" value="2"/>
</dbReference>
<dbReference type="InterPro" id="IPR036890">
    <property type="entry name" value="HATPase_C_sf"/>
</dbReference>
<dbReference type="CDD" id="cd00130">
    <property type="entry name" value="PAS"/>
    <property type="match status" value="2"/>
</dbReference>
<evidence type="ECO:0000256" key="4">
    <source>
        <dbReference type="ARBA" id="ARBA00022553"/>
    </source>
</evidence>
<dbReference type="Pfam" id="PF13493">
    <property type="entry name" value="DUF4118"/>
    <property type="match status" value="1"/>
</dbReference>
<dbReference type="SMART" id="SM00388">
    <property type="entry name" value="HisKA"/>
    <property type="match status" value="1"/>
</dbReference>
<dbReference type="Pfam" id="PF13426">
    <property type="entry name" value="PAS_9"/>
    <property type="match status" value="1"/>
</dbReference>
<dbReference type="CDD" id="cd00082">
    <property type="entry name" value="HisKA"/>
    <property type="match status" value="1"/>
</dbReference>
<evidence type="ECO:0000256" key="12">
    <source>
        <dbReference type="ARBA" id="ARBA00023136"/>
    </source>
</evidence>
<dbReference type="GO" id="GO:0007234">
    <property type="term" value="P:osmosensory signaling via phosphorelay pathway"/>
    <property type="evidence" value="ECO:0007669"/>
    <property type="project" value="TreeGrafter"/>
</dbReference>
<dbReference type="Pfam" id="PF13185">
    <property type="entry name" value="GAF_2"/>
    <property type="match status" value="1"/>
</dbReference>
<feature type="transmembrane region" description="Helical" evidence="14">
    <location>
        <begin position="60"/>
        <end position="81"/>
    </location>
</feature>
<accession>A0A367RGH3</accession>
<dbReference type="InterPro" id="IPR000700">
    <property type="entry name" value="PAS-assoc_C"/>
</dbReference>
<dbReference type="Gene3D" id="1.10.287.130">
    <property type="match status" value="1"/>
</dbReference>
<dbReference type="SUPFAM" id="SSF47384">
    <property type="entry name" value="Homodimeric domain of signal transducing histidine kinase"/>
    <property type="match status" value="1"/>
</dbReference>
<dbReference type="InterPro" id="IPR025201">
    <property type="entry name" value="KdpD_TM"/>
</dbReference>
<keyword evidence="5" id="KW-0808">Transferase</keyword>
<evidence type="ECO:0000256" key="6">
    <source>
        <dbReference type="ARBA" id="ARBA00022692"/>
    </source>
</evidence>
<dbReference type="Pfam" id="PF02518">
    <property type="entry name" value="HATPase_c"/>
    <property type="match status" value="1"/>
</dbReference>
<dbReference type="NCBIfam" id="TIGR00229">
    <property type="entry name" value="sensory_box"/>
    <property type="match status" value="2"/>
</dbReference>
<keyword evidence="8" id="KW-0418">Kinase</keyword>
<evidence type="ECO:0000256" key="7">
    <source>
        <dbReference type="ARBA" id="ARBA00022741"/>
    </source>
</evidence>
<feature type="domain" description="PAC" evidence="17">
    <location>
        <begin position="193"/>
        <end position="245"/>
    </location>
</feature>
<organism evidence="18 19">
    <name type="scientific">Nostoc minutum NIES-26</name>
    <dbReference type="NCBI Taxonomy" id="1844469"/>
    <lineage>
        <taxon>Bacteria</taxon>
        <taxon>Bacillati</taxon>
        <taxon>Cyanobacteriota</taxon>
        <taxon>Cyanophyceae</taxon>
        <taxon>Nostocales</taxon>
        <taxon>Nostocaceae</taxon>
        <taxon>Nostoc</taxon>
    </lineage>
</organism>
<keyword evidence="10 14" id="KW-1133">Transmembrane helix</keyword>
<dbReference type="Gene3D" id="3.30.450.20">
    <property type="entry name" value="PAS domain"/>
    <property type="match status" value="2"/>
</dbReference>
<keyword evidence="7" id="KW-0547">Nucleotide-binding</keyword>
<dbReference type="InterPro" id="IPR038318">
    <property type="entry name" value="KdpD_sf"/>
</dbReference>
<dbReference type="InterPro" id="IPR029016">
    <property type="entry name" value="GAF-like_dom_sf"/>
</dbReference>
<keyword evidence="12 14" id="KW-0472">Membrane</keyword>
<evidence type="ECO:0000256" key="11">
    <source>
        <dbReference type="ARBA" id="ARBA00023012"/>
    </source>
</evidence>
<dbReference type="GO" id="GO:0030295">
    <property type="term" value="F:protein kinase activator activity"/>
    <property type="evidence" value="ECO:0007669"/>
    <property type="project" value="TreeGrafter"/>
</dbReference>
<evidence type="ECO:0000256" key="13">
    <source>
        <dbReference type="SAM" id="Coils"/>
    </source>
</evidence>
<feature type="domain" description="PAS" evidence="16">
    <location>
        <begin position="118"/>
        <end position="164"/>
    </location>
</feature>
<keyword evidence="4" id="KW-0597">Phosphoprotein</keyword>
<evidence type="ECO:0000256" key="5">
    <source>
        <dbReference type="ARBA" id="ARBA00022679"/>
    </source>
</evidence>
<dbReference type="SUPFAM" id="SSF55874">
    <property type="entry name" value="ATPase domain of HSP90 chaperone/DNA topoisomerase II/histidine kinase"/>
    <property type="match status" value="1"/>
</dbReference>
<reference evidence="18" key="1">
    <citation type="submission" date="2016-04" db="EMBL/GenBank/DDBJ databases">
        <authorList>
            <person name="Tabuchi Yagui T.R."/>
        </authorList>
    </citation>
    <scope>NUCLEOTIDE SEQUENCE [LARGE SCALE GENOMIC DNA]</scope>
    <source>
        <strain evidence="18">NIES-26</strain>
    </source>
</reference>
<keyword evidence="6 14" id="KW-0812">Transmembrane</keyword>
<dbReference type="Gene3D" id="3.30.450.40">
    <property type="match status" value="2"/>
</dbReference>
<dbReference type="SUPFAM" id="SSF55781">
    <property type="entry name" value="GAF domain-like"/>
    <property type="match status" value="2"/>
</dbReference>
<evidence type="ECO:0000256" key="8">
    <source>
        <dbReference type="ARBA" id="ARBA00022777"/>
    </source>
</evidence>
<keyword evidence="11" id="KW-0902">Two-component regulatory system</keyword>
<dbReference type="GO" id="GO:0005524">
    <property type="term" value="F:ATP binding"/>
    <property type="evidence" value="ECO:0007669"/>
    <property type="project" value="UniProtKB-KW"/>
</dbReference>
<evidence type="ECO:0000259" key="15">
    <source>
        <dbReference type="PROSITE" id="PS50109"/>
    </source>
</evidence>
<evidence type="ECO:0000259" key="16">
    <source>
        <dbReference type="PROSITE" id="PS50112"/>
    </source>
</evidence>
<evidence type="ECO:0000313" key="19">
    <source>
        <dbReference type="Proteomes" id="UP000252107"/>
    </source>
</evidence>
<keyword evidence="9" id="KW-0067">ATP-binding</keyword>
<dbReference type="SUPFAM" id="SSF55785">
    <property type="entry name" value="PYP-like sensor domain (PAS domain)"/>
    <property type="match status" value="2"/>
</dbReference>
<feature type="domain" description="Histidine kinase" evidence="15">
    <location>
        <begin position="738"/>
        <end position="963"/>
    </location>
</feature>
<evidence type="ECO:0000256" key="3">
    <source>
        <dbReference type="ARBA" id="ARBA00012438"/>
    </source>
</evidence>
<feature type="domain" description="PAC" evidence="17">
    <location>
        <begin position="487"/>
        <end position="541"/>
    </location>
</feature>
<evidence type="ECO:0000256" key="9">
    <source>
        <dbReference type="ARBA" id="ARBA00022840"/>
    </source>
</evidence>
<evidence type="ECO:0000256" key="2">
    <source>
        <dbReference type="ARBA" id="ARBA00004141"/>
    </source>
</evidence>
<dbReference type="Gene3D" id="3.30.565.10">
    <property type="entry name" value="Histidine kinase-like ATPase, C-terminal domain"/>
    <property type="match status" value="1"/>
</dbReference>
<dbReference type="InterPro" id="IPR050351">
    <property type="entry name" value="BphY/WalK/GraS-like"/>
</dbReference>
<dbReference type="GO" id="GO:0000156">
    <property type="term" value="F:phosphorelay response regulator activity"/>
    <property type="evidence" value="ECO:0007669"/>
    <property type="project" value="TreeGrafter"/>
</dbReference>
<feature type="transmembrane region" description="Helical" evidence="14">
    <location>
        <begin position="36"/>
        <end position="53"/>
    </location>
</feature>
<dbReference type="InterPro" id="IPR035965">
    <property type="entry name" value="PAS-like_dom_sf"/>
</dbReference>
<dbReference type="InterPro" id="IPR001610">
    <property type="entry name" value="PAC"/>
</dbReference>
<evidence type="ECO:0000313" key="18">
    <source>
        <dbReference type="EMBL" id="RCJ34783.1"/>
    </source>
</evidence>
<dbReference type="InterPro" id="IPR003018">
    <property type="entry name" value="GAF"/>
</dbReference>
<dbReference type="GO" id="GO:0016020">
    <property type="term" value="C:membrane"/>
    <property type="evidence" value="ECO:0007669"/>
    <property type="project" value="UniProtKB-SubCell"/>
</dbReference>
<dbReference type="PRINTS" id="PR00344">
    <property type="entry name" value="BCTRLSENSOR"/>
</dbReference>
<dbReference type="InterPro" id="IPR000014">
    <property type="entry name" value="PAS"/>
</dbReference>
<protein>
    <recommendedName>
        <fullName evidence="3">histidine kinase</fullName>
        <ecNumber evidence="3">2.7.13.3</ecNumber>
    </recommendedName>
</protein>
<feature type="transmembrane region" description="Helical" evidence="14">
    <location>
        <begin position="12"/>
        <end position="30"/>
    </location>
</feature>
<dbReference type="InterPro" id="IPR036097">
    <property type="entry name" value="HisK_dim/P_sf"/>
</dbReference>
<comment type="caution">
    <text evidence="18">The sequence shown here is derived from an EMBL/GenBank/DDBJ whole genome shotgun (WGS) entry which is preliminary data.</text>
</comment>
<feature type="coiled-coil region" evidence="13">
    <location>
        <begin position="97"/>
        <end position="128"/>
    </location>
</feature>
<dbReference type="Gene3D" id="1.20.120.620">
    <property type="entry name" value="Backbone structure of the membrane domain of e. Coli histidine kinase receptor kdpd"/>
    <property type="match status" value="1"/>
</dbReference>
<dbReference type="SMART" id="SM00387">
    <property type="entry name" value="HATPase_c"/>
    <property type="match status" value="1"/>
</dbReference>
<dbReference type="GO" id="GO:0000155">
    <property type="term" value="F:phosphorelay sensor kinase activity"/>
    <property type="evidence" value="ECO:0007669"/>
    <property type="project" value="InterPro"/>
</dbReference>
<dbReference type="EC" id="2.7.13.3" evidence="3"/>
<sequence>MHNANSSWQLRNYSIAVLASAIALLFSLLISPLLESVTFSMFFTAVVLSSWYGDRGSGALATFLCSLAIAYFFLPPIYSLSVMTLDGTIRLGLFVSISLLTSELNAARKRAESKLQESENRYRAMVEAVQDYAIYRLDPQGRVVTWNAGAERIEGYTAREILGEHFSCFYIASDLERGHPAHSLQIAASQGKFAEEGWRVRKDGSQFWASVLLTAIRDKQGSLLGFSKVLREMTARKQTEEELRVRARQQEAIAQLGQLALSGINLTALMDETVTLVAQTLNMEYCKILELLPQRDILLLRAGIGWQPELVGRATVSTGTNSQAGYTLLFNQPVVVTDINKETRFRSSPLLFNHGIISGISAIVNGHKPPWGVLGVHSTRQRTFSQNDINFLQGVANILAEAIDRSESAQALQESYNLLQSVLEGTNDAVFVKDRQGRYQLLNTAAARIFGNAKDQIVGKDDTQLLPIDIAAAIRETDRRIMTRGRAEVVEELVRKAGSLHTYLYLSTKDPYRDARGNIIGLIGVARDITERKRAEAALFRSNQRLETLQAIDRAILRAESPEQIAQAALERLTSVITCQHAAVILFNFNTGEAQILAGQIALNFAKSVVPITALTPLETVRQREPTLYIEDIASLSSRTPALERQLQEGSRSFLAVALLVEDNLIGDLTLFANRPAAFSPEDQAIASEIATQLAIAIQQSRLREQLQNYANQLEQRVTERTAALVEANNELEAFGYSVSHDLRAPLRSMQGLAQALQEDYSDLLDSDGQEYIERIIASAERMDGLIQDLLNYSRLSRAEMKLRILNLTEIVTEATSQLETLRSRQAQITIEQPLPEVIGHRTTLIQVLINLLSNAIKFVPANKQPQVRVWAEVGRGAEGQELYPSSSRIRLWVEDNGIGIAPEHQEQIFNVFERLHGEESYPGSGIGLAIVRKGVERMGGQVGVESVIGQGSRFWIELRTATMKT</sequence>
<dbReference type="InterPro" id="IPR003661">
    <property type="entry name" value="HisK_dim/P_dom"/>
</dbReference>
<feature type="coiled-coil region" evidence="13">
    <location>
        <begin position="697"/>
        <end position="731"/>
    </location>
</feature>
<dbReference type="Proteomes" id="UP000252107">
    <property type="component" value="Unassembled WGS sequence"/>
</dbReference>
<dbReference type="Pfam" id="PF01590">
    <property type="entry name" value="GAF"/>
    <property type="match status" value="1"/>
</dbReference>
<dbReference type="InterPro" id="IPR003594">
    <property type="entry name" value="HATPase_dom"/>
</dbReference>
<keyword evidence="19" id="KW-1185">Reference proteome</keyword>
<comment type="subcellular location">
    <subcellularLocation>
        <location evidence="2">Membrane</location>
        <topology evidence="2">Multi-pass membrane protein</topology>
    </subcellularLocation>
</comment>
<dbReference type="PANTHER" id="PTHR42878">
    <property type="entry name" value="TWO-COMPONENT HISTIDINE KINASE"/>
    <property type="match status" value="1"/>
</dbReference>
<dbReference type="EMBL" id="LXQD01000163">
    <property type="protein sequence ID" value="RCJ34783.1"/>
    <property type="molecule type" value="Genomic_DNA"/>
</dbReference>
<gene>
    <name evidence="18" type="ORF">A6770_17160</name>
</gene>
<dbReference type="FunFam" id="1.10.287.130:FF:000070">
    <property type="entry name" value="Histidine kinase sensor protein"/>
    <property type="match status" value="1"/>
</dbReference>
<dbReference type="InterPro" id="IPR013656">
    <property type="entry name" value="PAS_4"/>
</dbReference>
<keyword evidence="13" id="KW-0175">Coiled coil</keyword>
<feature type="domain" description="PAS" evidence="16">
    <location>
        <begin position="415"/>
        <end position="485"/>
    </location>
</feature>
<dbReference type="SMART" id="SM00086">
    <property type="entry name" value="PAC"/>
    <property type="match status" value="2"/>
</dbReference>
<comment type="catalytic activity">
    <reaction evidence="1">
        <text>ATP + protein L-histidine = ADP + protein N-phospho-L-histidine.</text>
        <dbReference type="EC" id="2.7.13.3"/>
    </reaction>
</comment>
<dbReference type="PROSITE" id="PS50113">
    <property type="entry name" value="PAC"/>
    <property type="match status" value="2"/>
</dbReference>
<evidence type="ECO:0000256" key="10">
    <source>
        <dbReference type="ARBA" id="ARBA00022989"/>
    </source>
</evidence>
<evidence type="ECO:0000259" key="17">
    <source>
        <dbReference type="PROSITE" id="PS50113"/>
    </source>
</evidence>
<evidence type="ECO:0000256" key="14">
    <source>
        <dbReference type="SAM" id="Phobius"/>
    </source>
</evidence>
<evidence type="ECO:0000256" key="1">
    <source>
        <dbReference type="ARBA" id="ARBA00000085"/>
    </source>
</evidence>
<dbReference type="Pfam" id="PF08448">
    <property type="entry name" value="PAS_4"/>
    <property type="match status" value="1"/>
</dbReference>